<evidence type="ECO:0000256" key="1">
    <source>
        <dbReference type="SAM" id="MobiDB-lite"/>
    </source>
</evidence>
<evidence type="ECO:0000313" key="2">
    <source>
        <dbReference type="EMBL" id="MPN14518.1"/>
    </source>
</evidence>
<comment type="caution">
    <text evidence="2">The sequence shown here is derived from an EMBL/GenBank/DDBJ whole genome shotgun (WGS) entry which is preliminary data.</text>
</comment>
<sequence length="108" mass="11781">MDSVTNAEVLTSTTITNGNSKPASPASVRNPAPQTMNFILYDCPDVTATKEKRKSIAGNRNINQIVKMALRMVCPTTAAAIVPDSRNKPQPMLTMYRFRPGTTAQPTR</sequence>
<accession>A0A645FJD5</accession>
<name>A0A645FJD5_9ZZZZ</name>
<feature type="region of interest" description="Disordered" evidence="1">
    <location>
        <begin position="1"/>
        <end position="31"/>
    </location>
</feature>
<reference evidence="2" key="1">
    <citation type="submission" date="2019-08" db="EMBL/GenBank/DDBJ databases">
        <authorList>
            <person name="Kucharzyk K."/>
            <person name="Murdoch R.W."/>
            <person name="Higgins S."/>
            <person name="Loffler F."/>
        </authorList>
    </citation>
    <scope>NUCLEOTIDE SEQUENCE</scope>
</reference>
<feature type="region of interest" description="Disordered" evidence="1">
    <location>
        <begin position="84"/>
        <end position="108"/>
    </location>
</feature>
<feature type="compositionally biased region" description="Polar residues" evidence="1">
    <location>
        <begin position="1"/>
        <end position="22"/>
    </location>
</feature>
<protein>
    <submittedName>
        <fullName evidence="2">Uncharacterized protein</fullName>
    </submittedName>
</protein>
<dbReference type="AlphaFoldDB" id="A0A645FJD5"/>
<organism evidence="2">
    <name type="scientific">bioreactor metagenome</name>
    <dbReference type="NCBI Taxonomy" id="1076179"/>
    <lineage>
        <taxon>unclassified sequences</taxon>
        <taxon>metagenomes</taxon>
        <taxon>ecological metagenomes</taxon>
    </lineage>
</organism>
<proteinExistence type="predicted"/>
<gene>
    <name evidence="2" type="ORF">SDC9_161845</name>
</gene>
<dbReference type="EMBL" id="VSSQ01061155">
    <property type="protein sequence ID" value="MPN14518.1"/>
    <property type="molecule type" value="Genomic_DNA"/>
</dbReference>